<dbReference type="Proteomes" id="UP000593758">
    <property type="component" value="Chromosome"/>
</dbReference>
<feature type="transmembrane region" description="Helical" evidence="1">
    <location>
        <begin position="78"/>
        <end position="104"/>
    </location>
</feature>
<dbReference type="Pfam" id="PF11377">
    <property type="entry name" value="DUF3180"/>
    <property type="match status" value="1"/>
</dbReference>
<evidence type="ECO:0000256" key="1">
    <source>
        <dbReference type="SAM" id="Phobius"/>
    </source>
</evidence>
<gene>
    <name evidence="2" type="ORF">IM660_03665</name>
</gene>
<dbReference type="InterPro" id="IPR021517">
    <property type="entry name" value="DUF3180"/>
</dbReference>
<reference evidence="2 3" key="1">
    <citation type="submission" date="2020-10" db="EMBL/GenBank/DDBJ databases">
        <title>Haloactinobacterium sp. RN3S43, a bacterium isolated from saline soil.</title>
        <authorList>
            <person name="Sun J.-Q."/>
        </authorList>
    </citation>
    <scope>NUCLEOTIDE SEQUENCE [LARGE SCALE GENOMIC DNA]</scope>
    <source>
        <strain evidence="2 3">RN3S43</strain>
    </source>
</reference>
<keyword evidence="1" id="KW-1133">Transmembrane helix</keyword>
<feature type="transmembrane region" description="Helical" evidence="1">
    <location>
        <begin position="40"/>
        <end position="58"/>
    </location>
</feature>
<proteinExistence type="predicted"/>
<evidence type="ECO:0000313" key="3">
    <source>
        <dbReference type="Proteomes" id="UP000593758"/>
    </source>
</evidence>
<dbReference type="AlphaFoldDB" id="A0A7M1SV36"/>
<dbReference type="KEGG" id="halt:IM660_03665"/>
<accession>A0A7M1SV36</accession>
<dbReference type="RefSeq" id="WP_193498070.1">
    <property type="nucleotide sequence ID" value="NZ_CP063169.1"/>
</dbReference>
<protein>
    <submittedName>
        <fullName evidence="2">DUF3180 domain-containing protein</fullName>
    </submittedName>
</protein>
<keyword evidence="1" id="KW-0472">Membrane</keyword>
<sequence length="161" mass="16638">MIATLRWPTLGAVTVVAGTVSIVALRWWTTRGNVPPDVPVLLAGVLAAIAALVLVLGIRVRRAVADARLDDPVGAARVLALGQAAAVTAAIHVGYLLAQLAMILPRLTAPEPREQLLRVVLALLAAGALGVAGMVTQWCCRVPDDGDEGQGRDDEDDAAAA</sequence>
<feature type="transmembrane region" description="Helical" evidence="1">
    <location>
        <begin position="7"/>
        <end position="28"/>
    </location>
</feature>
<dbReference type="EMBL" id="CP063169">
    <property type="protein sequence ID" value="QOR71408.1"/>
    <property type="molecule type" value="Genomic_DNA"/>
</dbReference>
<organism evidence="2 3">
    <name type="scientific">Ruania alkalisoli</name>
    <dbReference type="NCBI Taxonomy" id="2779775"/>
    <lineage>
        <taxon>Bacteria</taxon>
        <taxon>Bacillati</taxon>
        <taxon>Actinomycetota</taxon>
        <taxon>Actinomycetes</taxon>
        <taxon>Micrococcales</taxon>
        <taxon>Ruaniaceae</taxon>
        <taxon>Ruania</taxon>
    </lineage>
</organism>
<feature type="transmembrane region" description="Helical" evidence="1">
    <location>
        <begin position="116"/>
        <end position="135"/>
    </location>
</feature>
<evidence type="ECO:0000313" key="2">
    <source>
        <dbReference type="EMBL" id="QOR71408.1"/>
    </source>
</evidence>
<keyword evidence="1" id="KW-0812">Transmembrane</keyword>
<keyword evidence="3" id="KW-1185">Reference proteome</keyword>
<name>A0A7M1SV36_9MICO</name>